<protein>
    <submittedName>
        <fullName evidence="1">Uncharacterized protein</fullName>
    </submittedName>
</protein>
<dbReference type="KEGG" id="vg:5142498"/>
<dbReference type="RefSeq" id="YP_453610.1">
    <property type="nucleotide sequence ID" value="NC_007709.1"/>
</dbReference>
<name>Q2NPD9_9CAUD</name>
<reference evidence="2" key="2">
    <citation type="journal article" date="2006" name="J. Gen. Plant Pathol.">
        <title>Bacteriophage OP1, lytic for Xanthomonas oryzae pv. oryzae, changes its host range by duplication and deletion of the small domain in the deduced tail fiber gene..</title>
        <authorList>
            <person name="Inoue Y."/>
            <person name="Matsuura T."/>
            <person name="Ohara T."/>
            <person name="Azegami K."/>
        </authorList>
    </citation>
    <scope>NUCLEOTIDE SEQUENCE [LARGE SCALE GENOMIC DNA]</scope>
</reference>
<evidence type="ECO:0000313" key="2">
    <source>
        <dbReference type="Proteomes" id="UP000002079"/>
    </source>
</evidence>
<dbReference type="Proteomes" id="UP000002079">
    <property type="component" value="Segment"/>
</dbReference>
<sequence length="72" mass="8328">MMTTKFFKVRARVVYETFITVEAADGETALLAANEFFDDMYTTPDNLELEVVGEEEVTQYDEYLNQINNLGY</sequence>
<organism evidence="1 2">
    <name type="scientific">Xanthomonas phage OP1</name>
    <dbReference type="NCBI Taxonomy" id="2994040"/>
    <lineage>
        <taxon>Viruses</taxon>
        <taxon>Duplodnaviria</taxon>
        <taxon>Heunggongvirae</taxon>
        <taxon>Uroviricota</taxon>
        <taxon>Caudoviricetes</taxon>
        <taxon>Xipdecavirus</taxon>
        <taxon>Xipdecavirus OP1</taxon>
    </lineage>
</organism>
<dbReference type="EMBL" id="AP008979">
    <property type="protein sequence ID" value="BAE72757.1"/>
    <property type="molecule type" value="Genomic_DNA"/>
</dbReference>
<accession>Q2NPD9</accession>
<keyword evidence="2" id="KW-1185">Reference proteome</keyword>
<dbReference type="GeneID" id="5142498"/>
<evidence type="ECO:0000313" key="1">
    <source>
        <dbReference type="EMBL" id="BAE72757.1"/>
    </source>
</evidence>
<proteinExistence type="predicted"/>
<reference evidence="1 2" key="1">
    <citation type="journal article" date="2006" name="J. Gen. Plant Pathol.">
        <title>Bacteriophage OP1, lytic for Xanthomonas oryzae pv. oryzae, changes its host range by duplication and deletion of the small domain in the deduced tail fiber gene.</title>
        <authorList>
            <person name="Inoue Y."/>
            <person name="Matsuura T."/>
            <person name="Ohara T."/>
            <person name="Azegami K."/>
        </authorList>
    </citation>
    <scope>NUCLEOTIDE SEQUENCE [LARGE SCALE GENOMIC DNA]</scope>
</reference>